<evidence type="ECO:0000259" key="2">
    <source>
        <dbReference type="PROSITE" id="PS51208"/>
    </source>
</evidence>
<protein>
    <submittedName>
        <fullName evidence="3">Autotransporter domain-containing protein</fullName>
    </submittedName>
</protein>
<dbReference type="Proteomes" id="UP000542720">
    <property type="component" value="Unassembled WGS sequence"/>
</dbReference>
<dbReference type="GO" id="GO:0019867">
    <property type="term" value="C:outer membrane"/>
    <property type="evidence" value="ECO:0007669"/>
    <property type="project" value="InterPro"/>
</dbReference>
<reference evidence="3 4" key="1">
    <citation type="submission" date="2020-08" db="EMBL/GenBank/DDBJ databases">
        <authorList>
            <person name="Kim C.M."/>
        </authorList>
    </citation>
    <scope>NUCLEOTIDE SEQUENCE [LARGE SCALE GENOMIC DNA]</scope>
    <source>
        <strain evidence="3 4">UL070</strain>
    </source>
</reference>
<comment type="caution">
    <text evidence="3">The sequence shown here is derived from an EMBL/GenBank/DDBJ whole genome shotgun (WGS) entry which is preliminary data.</text>
</comment>
<dbReference type="SMART" id="SM00869">
    <property type="entry name" value="Autotransporter"/>
    <property type="match status" value="1"/>
</dbReference>
<dbReference type="InterPro" id="IPR024973">
    <property type="entry name" value="ESPR"/>
</dbReference>
<dbReference type="Gene3D" id="2.40.128.130">
    <property type="entry name" value="Autotransporter beta-domain"/>
    <property type="match status" value="1"/>
</dbReference>
<feature type="domain" description="Autotransporter" evidence="2">
    <location>
        <begin position="581"/>
        <end position="859"/>
    </location>
</feature>
<feature type="compositionally biased region" description="Low complexity" evidence="1">
    <location>
        <begin position="474"/>
        <end position="485"/>
    </location>
</feature>
<organism evidence="3 4">
    <name type="scientific">Aquipseudomonas ullengensis</name>
    <dbReference type="NCBI Taxonomy" id="2759166"/>
    <lineage>
        <taxon>Bacteria</taxon>
        <taxon>Pseudomonadati</taxon>
        <taxon>Pseudomonadota</taxon>
        <taxon>Gammaproteobacteria</taxon>
        <taxon>Pseudomonadales</taxon>
        <taxon>Pseudomonadaceae</taxon>
        <taxon>Aquipseudomonas</taxon>
    </lineage>
</organism>
<proteinExistence type="predicted"/>
<dbReference type="NCBIfam" id="TIGR01414">
    <property type="entry name" value="autotrans_barl"/>
    <property type="match status" value="1"/>
</dbReference>
<dbReference type="EMBL" id="JACJUD010000002">
    <property type="protein sequence ID" value="MBB2495074.1"/>
    <property type="molecule type" value="Genomic_DNA"/>
</dbReference>
<sequence>MNKAFRIVWSHVRNAFVVVDEHTSARGKLSGGTLLLAGAGISLMASGAQAVALCSSGNNTISTAESYSCNLYSDGSSVAITSIGSITVSGNAAVSTFDSFGTISNAGSLINNGGSDHRNGAAILLDAGEGNESGVSVNNLAGATIQGFYSGITLDASGDTLSVDSISNAGTITGQIGIYAEGDVDLGTLNNSGTISGITSNGGAGIVLEDGADIDVLNNSGTITGSQLGIGGTGFSIADEINNSGVISGGIFSLFDEPAGPASIFIVNITGTTARLVGDVYAERAVLGLKSGAVFTNENAIAVQLFNIEEGATLQMGAGTRTSTSTSTGYIAADGITVSGGFNNGGTLSLAAGTTGTINGNYAQAAQGVLQIGVADDSTYGKLVVNGTARLVENAKIVVDVSNPNYAFSASSLQDVLTATTLDSAGTFQVSDNSLLFNFGAVKDGNTVDLTLAAAEEPEEPEEPQTPVEPEEPQTPVEPETPQEPGGNSGLVEDIVTSLGNIPALGAAQVLDQVISNAPNGELAGNFVGLSNEQDVSDAVTQTLPTIAGSTNNATGSTLAGINRVIQARQSSNSGLSSGDAPLSEENVWIKTFGSWAEQDERSGISGYDADTKGLAIGADAAVSEATRLGLAFAYAQTDIDSDSDIAPQDAQIDTFQLIGYGSYALTPDTELNFQLDAGQNRNESTRHMPFADATAKADYDGYNAHAGLGIGHSLRLNEQLTFVPSARADYTWIGTDSYHEKGAGALDLDVDSNDTEELLFSVDGKVDYKLSEATVLSANLGAGYDAINEDGSITSTYAGASSAAFSTPGLDMEPWLARAGLGLDHTLENGTEVSLRYDAEARSDFTNQGASIKARWAF</sequence>
<dbReference type="PROSITE" id="PS51208">
    <property type="entry name" value="AUTOTRANSPORTER"/>
    <property type="match status" value="1"/>
</dbReference>
<accession>A0A7W4Q9W5</accession>
<dbReference type="InterPro" id="IPR005546">
    <property type="entry name" value="Autotransporte_beta"/>
</dbReference>
<dbReference type="Pfam" id="PF13018">
    <property type="entry name" value="ESPR"/>
    <property type="match status" value="1"/>
</dbReference>
<gene>
    <name evidence="3" type="ORF">H3H51_08590</name>
</gene>
<dbReference type="InterPro" id="IPR036709">
    <property type="entry name" value="Autotransporte_beta_dom_sf"/>
</dbReference>
<feature type="region of interest" description="Disordered" evidence="1">
    <location>
        <begin position="456"/>
        <end position="493"/>
    </location>
</feature>
<evidence type="ECO:0000313" key="3">
    <source>
        <dbReference type="EMBL" id="MBB2495074.1"/>
    </source>
</evidence>
<dbReference type="Pfam" id="PF03797">
    <property type="entry name" value="Autotransporter"/>
    <property type="match status" value="1"/>
</dbReference>
<dbReference type="SUPFAM" id="SSF103515">
    <property type="entry name" value="Autotransporter"/>
    <property type="match status" value="1"/>
</dbReference>
<name>A0A7W4Q9W5_9GAMM</name>
<keyword evidence="4" id="KW-1185">Reference proteome</keyword>
<evidence type="ECO:0000313" key="4">
    <source>
        <dbReference type="Proteomes" id="UP000542720"/>
    </source>
</evidence>
<evidence type="ECO:0000256" key="1">
    <source>
        <dbReference type="SAM" id="MobiDB-lite"/>
    </source>
</evidence>
<dbReference type="InterPro" id="IPR006315">
    <property type="entry name" value="OM_autotransptr_brl_dom"/>
</dbReference>
<dbReference type="AlphaFoldDB" id="A0A7W4Q9W5"/>
<dbReference type="RefSeq" id="WP_183088784.1">
    <property type="nucleotide sequence ID" value="NZ_JACJUD010000002.1"/>
</dbReference>